<feature type="transmembrane region" description="Helical" evidence="1">
    <location>
        <begin position="12"/>
        <end position="36"/>
    </location>
</feature>
<dbReference type="InterPro" id="IPR013373">
    <property type="entry name" value="Flagellin/pilin_N_arc"/>
</dbReference>
<dbReference type="AlphaFoldDB" id="A0A383ARL0"/>
<name>A0A383ARL0_9ZZZZ</name>
<keyword evidence="1" id="KW-0812">Transmembrane</keyword>
<proteinExistence type="predicted"/>
<keyword evidence="1" id="KW-1133">Transmembrane helix</keyword>
<keyword evidence="1" id="KW-0472">Membrane</keyword>
<evidence type="ECO:0000259" key="2">
    <source>
        <dbReference type="Pfam" id="PF07790"/>
    </source>
</evidence>
<dbReference type="EMBL" id="UINC01194223">
    <property type="protein sequence ID" value="SVE10211.1"/>
    <property type="molecule type" value="Genomic_DNA"/>
</dbReference>
<gene>
    <name evidence="3" type="ORF">METZ01_LOCUS463065</name>
</gene>
<evidence type="ECO:0000313" key="3">
    <source>
        <dbReference type="EMBL" id="SVE10211.1"/>
    </source>
</evidence>
<organism evidence="3">
    <name type="scientific">marine metagenome</name>
    <dbReference type="NCBI Taxonomy" id="408172"/>
    <lineage>
        <taxon>unclassified sequences</taxon>
        <taxon>metagenomes</taxon>
        <taxon>ecological metagenomes</taxon>
    </lineage>
</organism>
<dbReference type="NCBIfam" id="TIGR02537">
    <property type="entry name" value="arch_flag_Nterm"/>
    <property type="match status" value="1"/>
</dbReference>
<protein>
    <recommendedName>
        <fullName evidence="2">Archaeal Type IV pilin N-terminal domain-containing protein</fullName>
    </recommendedName>
</protein>
<sequence length="51" mass="5421">MRRERVCEEEAVSPVIATVLLMAITVLLASAVYLMVDDAIGAPDKGAPYAT</sequence>
<feature type="domain" description="Archaeal Type IV pilin N-terminal" evidence="2">
    <location>
        <begin position="10"/>
        <end position="45"/>
    </location>
</feature>
<accession>A0A383ARL0</accession>
<feature type="non-terminal residue" evidence="3">
    <location>
        <position position="51"/>
    </location>
</feature>
<evidence type="ECO:0000256" key="1">
    <source>
        <dbReference type="SAM" id="Phobius"/>
    </source>
</evidence>
<reference evidence="3" key="1">
    <citation type="submission" date="2018-05" db="EMBL/GenBank/DDBJ databases">
        <authorList>
            <person name="Lanie J.A."/>
            <person name="Ng W.-L."/>
            <person name="Kazmierczak K.M."/>
            <person name="Andrzejewski T.M."/>
            <person name="Davidsen T.M."/>
            <person name="Wayne K.J."/>
            <person name="Tettelin H."/>
            <person name="Glass J.I."/>
            <person name="Rusch D."/>
            <person name="Podicherti R."/>
            <person name="Tsui H.-C.T."/>
            <person name="Winkler M.E."/>
        </authorList>
    </citation>
    <scope>NUCLEOTIDE SEQUENCE</scope>
</reference>
<dbReference type="Pfam" id="PF07790">
    <property type="entry name" value="Pilin_N"/>
    <property type="match status" value="1"/>
</dbReference>
<dbReference type="InterPro" id="IPR012859">
    <property type="entry name" value="Pilin_N_archaeal"/>
</dbReference>